<keyword evidence="1" id="KW-0812">Transmembrane</keyword>
<name>A0AAW1N6I7_SAPOF</name>
<evidence type="ECO:0000256" key="1">
    <source>
        <dbReference type="SAM" id="Phobius"/>
    </source>
</evidence>
<dbReference type="Proteomes" id="UP001443914">
    <property type="component" value="Unassembled WGS sequence"/>
</dbReference>
<evidence type="ECO:0000313" key="4">
    <source>
        <dbReference type="Proteomes" id="UP001443914"/>
    </source>
</evidence>
<protein>
    <submittedName>
        <fullName evidence="3">Uncharacterized protein</fullName>
    </submittedName>
</protein>
<accession>A0AAW1N6I7</accession>
<reference evidence="3" key="1">
    <citation type="submission" date="2024-03" db="EMBL/GenBank/DDBJ databases">
        <title>WGS assembly of Saponaria officinalis var. Norfolk2.</title>
        <authorList>
            <person name="Jenkins J."/>
            <person name="Shu S."/>
            <person name="Grimwood J."/>
            <person name="Barry K."/>
            <person name="Goodstein D."/>
            <person name="Schmutz J."/>
            <person name="Leebens-Mack J."/>
            <person name="Osbourn A."/>
        </authorList>
    </citation>
    <scope>NUCLEOTIDE SEQUENCE [LARGE SCALE GENOMIC DNA]</scope>
    <source>
        <strain evidence="3">JIC</strain>
    </source>
</reference>
<evidence type="ECO:0000313" key="3">
    <source>
        <dbReference type="EMBL" id="KAK9756405.1"/>
    </source>
</evidence>
<gene>
    <name evidence="3" type="ORF">RND81_01G094900</name>
</gene>
<feature type="transmembrane region" description="Helical" evidence="1">
    <location>
        <begin position="105"/>
        <end position="123"/>
    </location>
</feature>
<feature type="chain" id="PRO_5043990866" evidence="2">
    <location>
        <begin position="20"/>
        <end position="217"/>
    </location>
</feature>
<dbReference type="EMBL" id="JBDFQZ010000001">
    <property type="protein sequence ID" value="KAK9756405.1"/>
    <property type="molecule type" value="Genomic_DNA"/>
</dbReference>
<dbReference type="AlphaFoldDB" id="A0AAW1N6I7"/>
<evidence type="ECO:0000256" key="2">
    <source>
        <dbReference type="SAM" id="SignalP"/>
    </source>
</evidence>
<feature type="signal peptide" evidence="2">
    <location>
        <begin position="1"/>
        <end position="19"/>
    </location>
</feature>
<proteinExistence type="predicted"/>
<keyword evidence="2" id="KW-0732">Signal</keyword>
<comment type="caution">
    <text evidence="3">The sequence shown here is derived from an EMBL/GenBank/DDBJ whole genome shotgun (WGS) entry which is preliminary data.</text>
</comment>
<sequence>MKKDATSWSMLSFLPTIWTLWCTRNDLVFSDTFHPLKLINLYKCSLDLAWFASLSKKPTMVRIKDDDPLESLHNYYPVCLISIQDTCIPTRIKVDAAWNSNGKVGYGWVILLAGAFLCFRFLVAKEWKTHYKLKLKLSKKLLNRQNKDVFFISMSNLTASKRLPNCVAFLIPRTILGPLLPTSLILYPSFIHCCCFSFVHRYLNKCAHFLASRAKQL</sequence>
<keyword evidence="1" id="KW-0472">Membrane</keyword>
<organism evidence="3 4">
    <name type="scientific">Saponaria officinalis</name>
    <name type="common">Common soapwort</name>
    <name type="synonym">Lychnis saponaria</name>
    <dbReference type="NCBI Taxonomy" id="3572"/>
    <lineage>
        <taxon>Eukaryota</taxon>
        <taxon>Viridiplantae</taxon>
        <taxon>Streptophyta</taxon>
        <taxon>Embryophyta</taxon>
        <taxon>Tracheophyta</taxon>
        <taxon>Spermatophyta</taxon>
        <taxon>Magnoliopsida</taxon>
        <taxon>eudicotyledons</taxon>
        <taxon>Gunneridae</taxon>
        <taxon>Pentapetalae</taxon>
        <taxon>Caryophyllales</taxon>
        <taxon>Caryophyllaceae</taxon>
        <taxon>Caryophylleae</taxon>
        <taxon>Saponaria</taxon>
    </lineage>
</organism>
<keyword evidence="4" id="KW-1185">Reference proteome</keyword>
<keyword evidence="1" id="KW-1133">Transmembrane helix</keyword>